<dbReference type="VEuPathDB" id="CryptoDB:Cvel_12433"/>
<gene>
    <name evidence="2" type="ORF">Cvel_12433</name>
</gene>
<reference evidence="2" key="1">
    <citation type="submission" date="2014-11" db="EMBL/GenBank/DDBJ databases">
        <authorList>
            <person name="Otto D Thomas"/>
            <person name="Naeem Raeece"/>
        </authorList>
    </citation>
    <scope>NUCLEOTIDE SEQUENCE</scope>
</reference>
<feature type="region of interest" description="Disordered" evidence="1">
    <location>
        <begin position="986"/>
        <end position="1005"/>
    </location>
</feature>
<feature type="region of interest" description="Disordered" evidence="1">
    <location>
        <begin position="590"/>
        <end position="616"/>
    </location>
</feature>
<feature type="compositionally biased region" description="Basic and acidic residues" evidence="1">
    <location>
        <begin position="780"/>
        <end position="796"/>
    </location>
</feature>
<organism evidence="2">
    <name type="scientific">Chromera velia CCMP2878</name>
    <dbReference type="NCBI Taxonomy" id="1169474"/>
    <lineage>
        <taxon>Eukaryota</taxon>
        <taxon>Sar</taxon>
        <taxon>Alveolata</taxon>
        <taxon>Colpodellida</taxon>
        <taxon>Chromeraceae</taxon>
        <taxon>Chromera</taxon>
    </lineage>
</organism>
<feature type="compositionally biased region" description="Low complexity" evidence="1">
    <location>
        <begin position="397"/>
        <end position="407"/>
    </location>
</feature>
<evidence type="ECO:0000313" key="2">
    <source>
        <dbReference type="EMBL" id="CEM54015.1"/>
    </source>
</evidence>
<proteinExistence type="predicted"/>
<feature type="compositionally biased region" description="Basic and acidic residues" evidence="1">
    <location>
        <begin position="986"/>
        <end position="996"/>
    </location>
</feature>
<accession>A0A0G4IA51</accession>
<feature type="region of interest" description="Disordered" evidence="1">
    <location>
        <begin position="1194"/>
        <end position="1219"/>
    </location>
</feature>
<sequence length="1309" mass="143831">MKAAKGDTGSSAACCSRHLEQMERLQWSGAEVATRMVEKCGKSERDTGIVSTDLLATVVNVILEGRDWFGGLLASETNHVGGMGRHAEWQKVLLAGHRLWENSMQNLQTHQRLLVEVCAFVSCISMTSLPFTLKETETDSCTPLALFDQCLPTWKHTDSKAVKTTCNSTLTCASQLRDPSASGLCVESNLTARQAPGERARGEEVCEEQPRSVDFLTDAKRKIVDKVVFLLQPVLDLGAGFMASLRSLLERARECDLRIATEKDEREETYRAGACEAPLPTKLIEPWVEEKIVGGRVGKGLSADSGASLRTASQFALPVVFVYGKQSFRGIPTTDPLLTDRVSVHLQSVGRLHNAFMQPLFEAAAAVEQIKFAFEIGRETDTGGEALILRPFFFSDSSSSTSPVSRFGDQGTFHQKKLETGPTETLSAEAEKKKKKKRRDADNKTVESGWGVDGDGEAEAEGRYLEAPVLTGKFDLFVSLELIPGGLPDDGAVEALAEGIVAALENSVGVAVLVSEKRGTKADISSSVLPKLSRAVGRSLGLVPEGGSDEAAQGEGSRNAVAQDEGIPMFPLSTAVGLCSGPVRSPFCHDSGVMGQSGRGRGTTPEKEAKEESFIEKEKRLRRERIERRGNSLALLMRRNALSPDFHDLPVQGKEAEARPSSASSSAEGEKEDWSESLRLFHSGVDLTRLVKRFVSCRKEAPAAESSSFSSFEEVVERPQGTGCNRQEGPRFAISLPIRCPPLNCPTVLASIFTELPKLLPDILLRGTPASPSDPPVSTHEPRGTSHSDAEREVNRKLVYRRGGGEKKGALDGVWRNATAVDLWEWEERIDSGAAVRRFEEALREMSDRQVDFAKNGREGVDYRENLPEEDEDEDVLGHTPLTYLCTRRFTCGGSGDRMNGLLFVLLTALLVRRPFRACSIYPLPLQLFLRPPPRMSAGRGENKSEGEWRFPCSDLWGDVRSVWMLDAPERAVTVTEALLRERKRAENGRSKERETTSLIEGQGEGDDQSIWSLSEVPLSISANLRAVHLIAGDRGLMGARAREVGLGLEPYVARRLFRSFFRPTDSLDAVAAGVLCRAFIDGRKRRRKSFVTEKESLSFWGAAESEQTEEEEDECVERIRTTGRPPPFVALHFRSGGSNSKGGWEDPPRHGILRLPSFFRCAGTAEASLRLPPSVPWVLFSDTDSVWEWEAEPLEAEEELGKPESSESIMRERRDREESNPKILVSRLREEGKLVRVTPSGPAAHVDKSPPSIAVRGAADTFIQQRLISMATAAVLSDSTFGHLAVEFFGDRIIPAFYWDGCVPLDFG</sequence>
<feature type="region of interest" description="Disordered" evidence="1">
    <location>
        <begin position="397"/>
        <end position="453"/>
    </location>
</feature>
<protein>
    <submittedName>
        <fullName evidence="2">Uncharacterized protein</fullName>
    </submittedName>
</protein>
<feature type="region of interest" description="Disordered" evidence="1">
    <location>
        <begin position="645"/>
        <end position="673"/>
    </location>
</feature>
<evidence type="ECO:0000256" key="1">
    <source>
        <dbReference type="SAM" id="MobiDB-lite"/>
    </source>
</evidence>
<dbReference type="EMBL" id="CDMZ01005747">
    <property type="protein sequence ID" value="CEM54015.1"/>
    <property type="molecule type" value="Genomic_DNA"/>
</dbReference>
<feature type="compositionally biased region" description="Basic and acidic residues" evidence="1">
    <location>
        <begin position="604"/>
        <end position="616"/>
    </location>
</feature>
<name>A0A0G4IA51_9ALVE</name>
<feature type="region of interest" description="Disordered" evidence="1">
    <location>
        <begin position="767"/>
        <end position="796"/>
    </location>
</feature>
<feature type="compositionally biased region" description="Basic and acidic residues" evidence="1">
    <location>
        <begin position="1200"/>
        <end position="1219"/>
    </location>
</feature>